<evidence type="ECO:0000256" key="2">
    <source>
        <dbReference type="ARBA" id="ARBA00007131"/>
    </source>
</evidence>
<organism evidence="5 6">
    <name type="scientific">Clostridium porci</name>
    <dbReference type="NCBI Taxonomy" id="2605778"/>
    <lineage>
        <taxon>Bacteria</taxon>
        <taxon>Bacillati</taxon>
        <taxon>Bacillota</taxon>
        <taxon>Clostridia</taxon>
        <taxon>Eubacteriales</taxon>
        <taxon>Clostridiaceae</taxon>
        <taxon>Clostridium</taxon>
    </lineage>
</organism>
<dbReference type="InterPro" id="IPR029061">
    <property type="entry name" value="THDP-binding"/>
</dbReference>
<dbReference type="Proteomes" id="UP000429958">
    <property type="component" value="Unassembled WGS sequence"/>
</dbReference>
<dbReference type="PANTHER" id="PTHR43825:SF1">
    <property type="entry name" value="TRANSKETOLASE-LIKE PYRIMIDINE-BINDING DOMAIN-CONTAINING PROTEIN"/>
    <property type="match status" value="1"/>
</dbReference>
<evidence type="ECO:0000259" key="4">
    <source>
        <dbReference type="SMART" id="SM00861"/>
    </source>
</evidence>
<dbReference type="SUPFAM" id="SSF52518">
    <property type="entry name" value="Thiamin diphosphate-binding fold (THDP-binding)"/>
    <property type="match status" value="1"/>
</dbReference>
<dbReference type="CDD" id="cd07033">
    <property type="entry name" value="TPP_PYR_DXS_TK_like"/>
    <property type="match status" value="1"/>
</dbReference>
<comment type="cofactor">
    <cofactor evidence="1">
        <name>thiamine diphosphate</name>
        <dbReference type="ChEBI" id="CHEBI:58937"/>
    </cofactor>
</comment>
<feature type="domain" description="Transketolase-like pyrimidine-binding" evidence="4">
    <location>
        <begin position="2"/>
        <end position="167"/>
    </location>
</feature>
<dbReference type="Pfam" id="PF02779">
    <property type="entry name" value="Transket_pyr"/>
    <property type="match status" value="1"/>
</dbReference>
<accession>A0A7X2TD24</accession>
<name>A0A7X2TD24_9CLOT</name>
<sequence>MDYVANPHSKNMVRYGRLRPNVMVLSGDLTGSTEISEFKKELPDQFVSMGMAEQNMLSWAGGMAREGYIPFLHTFAVFLYRRPYDQLSMSVAYPNLKVRLIGFLPGIMTPGGVTHQAIEDISVLRSVPNMTIFETGDATDVETVLDATDDIHGPVYIRMLRGNIPRLFPEDEPFCFNSARLLSEGGDITILSSGICTEEAMRAVKLLQAKGVSVKHLHVSTLKPFTDPKVLKALKESKLAVTVENHQIIGGLGTAVADMIAENGLGVKLTKIGIPDTYAQGASKDYLMNKFGLNTRGIVDTIEKLLGKSLAVSEEDIAKLTLEPIKEFIKDARLDAL</sequence>
<dbReference type="AlphaFoldDB" id="A0A7X2TD24"/>
<dbReference type="SUPFAM" id="SSF52922">
    <property type="entry name" value="TK C-terminal domain-like"/>
    <property type="match status" value="1"/>
</dbReference>
<gene>
    <name evidence="5" type="ORF">FYJ39_11080</name>
</gene>
<dbReference type="EMBL" id="VUMD01000008">
    <property type="protein sequence ID" value="MSS37105.1"/>
    <property type="molecule type" value="Genomic_DNA"/>
</dbReference>
<proteinExistence type="inferred from homology"/>
<dbReference type="RefSeq" id="WP_154472531.1">
    <property type="nucleotide sequence ID" value="NZ_DBEWUL010000018.1"/>
</dbReference>
<dbReference type="Pfam" id="PF02780">
    <property type="entry name" value="Transketolase_C"/>
    <property type="match status" value="1"/>
</dbReference>
<protein>
    <submittedName>
        <fullName evidence="5">Transketolase</fullName>
    </submittedName>
</protein>
<comment type="caution">
    <text evidence="5">The sequence shown here is derived from an EMBL/GenBank/DDBJ whole genome shotgun (WGS) entry which is preliminary data.</text>
</comment>
<reference evidence="5 6" key="1">
    <citation type="submission" date="2019-08" db="EMBL/GenBank/DDBJ databases">
        <title>In-depth cultivation of the pig gut microbiome towards novel bacterial diversity and tailored functional studies.</title>
        <authorList>
            <person name="Wylensek D."/>
            <person name="Hitch T.C.A."/>
            <person name="Clavel T."/>
        </authorList>
    </citation>
    <scope>NUCLEOTIDE SEQUENCE [LARGE SCALE GENOMIC DNA]</scope>
    <source>
        <strain evidence="5 6">WCA-389-WT-23D1</strain>
    </source>
</reference>
<evidence type="ECO:0000313" key="6">
    <source>
        <dbReference type="Proteomes" id="UP000429958"/>
    </source>
</evidence>
<evidence type="ECO:0000313" key="5">
    <source>
        <dbReference type="EMBL" id="MSS37105.1"/>
    </source>
</evidence>
<dbReference type="Gene3D" id="3.40.50.920">
    <property type="match status" value="1"/>
</dbReference>
<dbReference type="FunFam" id="3.40.50.970:FF:000129">
    <property type="entry name" value="Transketolase"/>
    <property type="match status" value="1"/>
</dbReference>
<dbReference type="InterPro" id="IPR033248">
    <property type="entry name" value="Transketolase_C"/>
</dbReference>
<keyword evidence="3" id="KW-0786">Thiamine pyrophosphate</keyword>
<evidence type="ECO:0000256" key="1">
    <source>
        <dbReference type="ARBA" id="ARBA00001964"/>
    </source>
</evidence>
<comment type="similarity">
    <text evidence="2">Belongs to the transketolase family.</text>
</comment>
<dbReference type="Gene3D" id="3.40.50.970">
    <property type="match status" value="1"/>
</dbReference>
<dbReference type="PANTHER" id="PTHR43825">
    <property type="entry name" value="PYRUVATE DEHYDROGENASE E1 COMPONENT"/>
    <property type="match status" value="1"/>
</dbReference>
<dbReference type="InterPro" id="IPR051157">
    <property type="entry name" value="PDH/Transketolase"/>
</dbReference>
<evidence type="ECO:0000256" key="3">
    <source>
        <dbReference type="ARBA" id="ARBA00023052"/>
    </source>
</evidence>
<dbReference type="SMART" id="SM00861">
    <property type="entry name" value="Transket_pyr"/>
    <property type="match status" value="1"/>
</dbReference>
<keyword evidence="6" id="KW-1185">Reference proteome</keyword>
<dbReference type="InterPro" id="IPR005475">
    <property type="entry name" value="Transketolase-like_Pyr-bd"/>
</dbReference>
<dbReference type="InterPro" id="IPR009014">
    <property type="entry name" value="Transketo_C/PFOR_II"/>
</dbReference>